<proteinExistence type="predicted"/>
<protein>
    <submittedName>
        <fullName evidence="1">Uncharacterized protein</fullName>
    </submittedName>
</protein>
<dbReference type="Pfam" id="PF05866">
    <property type="entry name" value="RusA"/>
    <property type="match status" value="1"/>
</dbReference>
<dbReference type="AlphaFoldDB" id="X1F6W9"/>
<dbReference type="GO" id="GO:0000287">
    <property type="term" value="F:magnesium ion binding"/>
    <property type="evidence" value="ECO:0007669"/>
    <property type="project" value="InterPro"/>
</dbReference>
<comment type="caution">
    <text evidence="1">The sequence shown here is derived from an EMBL/GenBank/DDBJ whole genome shotgun (WGS) entry which is preliminary data.</text>
</comment>
<accession>X1F6W9</accession>
<organism evidence="1">
    <name type="scientific">marine sediment metagenome</name>
    <dbReference type="NCBI Taxonomy" id="412755"/>
    <lineage>
        <taxon>unclassified sequences</taxon>
        <taxon>metagenomes</taxon>
        <taxon>ecological metagenomes</taxon>
    </lineage>
</organism>
<dbReference type="InterPro" id="IPR036614">
    <property type="entry name" value="RusA-like_sf"/>
</dbReference>
<dbReference type="GO" id="GO:0006310">
    <property type="term" value="P:DNA recombination"/>
    <property type="evidence" value="ECO:0007669"/>
    <property type="project" value="InterPro"/>
</dbReference>
<sequence>MILDSLEPRKRAKKSQNPLEGAIYENDAQIVSLWVTKEYSLSPRVEVRITDDVGVEDLKFKKWDT</sequence>
<dbReference type="GO" id="GO:0006281">
    <property type="term" value="P:DNA repair"/>
    <property type="evidence" value="ECO:0007669"/>
    <property type="project" value="InterPro"/>
</dbReference>
<reference evidence="1" key="1">
    <citation type="journal article" date="2014" name="Front. Microbiol.">
        <title>High frequency of phylogenetically diverse reductive dehalogenase-homologous genes in deep subseafloor sedimentary metagenomes.</title>
        <authorList>
            <person name="Kawai M."/>
            <person name="Futagami T."/>
            <person name="Toyoda A."/>
            <person name="Takaki Y."/>
            <person name="Nishi S."/>
            <person name="Hori S."/>
            <person name="Arai W."/>
            <person name="Tsubouchi T."/>
            <person name="Morono Y."/>
            <person name="Uchiyama I."/>
            <person name="Ito T."/>
            <person name="Fujiyama A."/>
            <person name="Inagaki F."/>
            <person name="Takami H."/>
        </authorList>
    </citation>
    <scope>NUCLEOTIDE SEQUENCE</scope>
    <source>
        <strain evidence="1">Expedition CK06-06</strain>
    </source>
</reference>
<evidence type="ECO:0000313" key="1">
    <source>
        <dbReference type="EMBL" id="GAH25129.1"/>
    </source>
</evidence>
<dbReference type="InterPro" id="IPR008822">
    <property type="entry name" value="Endonuclease_RusA-like"/>
</dbReference>
<dbReference type="SUPFAM" id="SSF103084">
    <property type="entry name" value="Holliday junction resolvase RusA"/>
    <property type="match status" value="1"/>
</dbReference>
<dbReference type="EMBL" id="BARU01000006">
    <property type="protein sequence ID" value="GAH25129.1"/>
    <property type="molecule type" value="Genomic_DNA"/>
</dbReference>
<name>X1F6W9_9ZZZZ</name>
<gene>
    <name evidence="1" type="ORF">S03H2_00083</name>
</gene>